<geneLocation type="plasmid" evidence="3">
    <name>cbm2613_p</name>
</geneLocation>
<gene>
    <name evidence="2" type="ORF">CBM2612_P0517</name>
    <name evidence="1" type="ORF">CBM2613_P60059</name>
</gene>
<keyword evidence="1" id="KW-0614">Plasmid</keyword>
<accession>A0A375EC48</accession>
<reference evidence="1" key="2">
    <citation type="submission" date="2018-01" db="EMBL/GenBank/DDBJ databases">
        <authorList>
            <person name="Clerissi C."/>
        </authorList>
    </citation>
    <scope>NUCLEOTIDE SEQUENCE</scope>
    <source>
        <strain evidence="1">Cupriavidus taiwanensis STM 8556</strain>
        <plasmid evidence="1">CBM2613_p</plasmid>
    </source>
</reference>
<name>A0A375EC48_9BURK</name>
<evidence type="ECO:0000313" key="1">
    <source>
        <dbReference type="EMBL" id="SOZ74631.1"/>
    </source>
</evidence>
<protein>
    <submittedName>
        <fullName evidence="1">Uncharacterized protein</fullName>
    </submittedName>
</protein>
<geneLocation type="plasmid" evidence="2">
    <name>I</name>
</geneLocation>
<dbReference type="AlphaFoldDB" id="A0A375EC48"/>
<proteinExistence type="predicted"/>
<dbReference type="Proteomes" id="UP000256952">
    <property type="component" value="Plasmid CBM2613_p"/>
</dbReference>
<organism evidence="1 3">
    <name type="scientific">Cupriavidus taiwanensis</name>
    <dbReference type="NCBI Taxonomy" id="164546"/>
    <lineage>
        <taxon>Bacteria</taxon>
        <taxon>Pseudomonadati</taxon>
        <taxon>Pseudomonadota</taxon>
        <taxon>Betaproteobacteria</taxon>
        <taxon>Burkholderiales</taxon>
        <taxon>Burkholderiaceae</taxon>
        <taxon>Cupriavidus</taxon>
    </lineage>
</organism>
<evidence type="ECO:0000313" key="2">
    <source>
        <dbReference type="EMBL" id="SPD49172.1"/>
    </source>
</evidence>
<geneLocation type="plasmid" evidence="1">
    <name>CBM2613_p</name>
</geneLocation>
<reference evidence="2 3" key="1">
    <citation type="submission" date="2018-01" db="EMBL/GenBank/DDBJ databases">
        <authorList>
            <person name="Gaut B.S."/>
            <person name="Morton B.R."/>
            <person name="Clegg M.T."/>
            <person name="Duvall M.R."/>
        </authorList>
    </citation>
    <scope>NUCLEOTIDE SEQUENCE [LARGE SCALE GENOMIC DNA]</scope>
    <source>
        <strain evidence="2">Cupriavidus taiwanensis STM 8555</strain>
        <plasmid evidence="2">I</plasmid>
        <plasmid evidence="3">Plasmid cbm2613_p</plasmid>
    </source>
</reference>
<dbReference type="EMBL" id="LT976981">
    <property type="protein sequence ID" value="SOZ74631.1"/>
    <property type="molecule type" value="Genomic_DNA"/>
</dbReference>
<sequence>MNPDFLKINLAAADVSASVVSQETPLMIARSESHCLWDGATMRRPGIKVGVSAGEREQTASMSRSRSLPHSLVRRAKIVLMALCSNF</sequence>
<evidence type="ECO:0000313" key="3">
    <source>
        <dbReference type="Proteomes" id="UP000256952"/>
    </source>
</evidence>
<dbReference type="EMBL" id="LT984809">
    <property type="protein sequence ID" value="SPD49172.1"/>
    <property type="molecule type" value="Genomic_DNA"/>
</dbReference>